<evidence type="ECO:0000313" key="2">
    <source>
        <dbReference type="EMBL" id="JAH07762.1"/>
    </source>
</evidence>
<protein>
    <submittedName>
        <fullName evidence="2">Uncharacterized protein</fullName>
    </submittedName>
</protein>
<feature type="transmembrane region" description="Helical" evidence="1">
    <location>
        <begin position="12"/>
        <end position="32"/>
    </location>
</feature>
<sequence>MFYLLLTLCSYISTAIICGCTHYFIQICILTLKK</sequence>
<evidence type="ECO:0000256" key="1">
    <source>
        <dbReference type="SAM" id="Phobius"/>
    </source>
</evidence>
<name>A0A0E9PU31_ANGAN</name>
<keyword evidence="1" id="KW-0472">Membrane</keyword>
<accession>A0A0E9PU31</accession>
<dbReference type="EMBL" id="GBXM01100815">
    <property type="protein sequence ID" value="JAH07762.1"/>
    <property type="molecule type" value="Transcribed_RNA"/>
</dbReference>
<proteinExistence type="predicted"/>
<keyword evidence="1" id="KW-1133">Transmembrane helix</keyword>
<keyword evidence="1" id="KW-0812">Transmembrane</keyword>
<organism evidence="2">
    <name type="scientific">Anguilla anguilla</name>
    <name type="common">European freshwater eel</name>
    <name type="synonym">Muraena anguilla</name>
    <dbReference type="NCBI Taxonomy" id="7936"/>
    <lineage>
        <taxon>Eukaryota</taxon>
        <taxon>Metazoa</taxon>
        <taxon>Chordata</taxon>
        <taxon>Craniata</taxon>
        <taxon>Vertebrata</taxon>
        <taxon>Euteleostomi</taxon>
        <taxon>Actinopterygii</taxon>
        <taxon>Neopterygii</taxon>
        <taxon>Teleostei</taxon>
        <taxon>Anguilliformes</taxon>
        <taxon>Anguillidae</taxon>
        <taxon>Anguilla</taxon>
    </lineage>
</organism>
<dbReference type="AlphaFoldDB" id="A0A0E9PU31"/>
<reference evidence="2" key="1">
    <citation type="submission" date="2014-11" db="EMBL/GenBank/DDBJ databases">
        <authorList>
            <person name="Amaro Gonzalez C."/>
        </authorList>
    </citation>
    <scope>NUCLEOTIDE SEQUENCE</scope>
</reference>
<reference evidence="2" key="2">
    <citation type="journal article" date="2015" name="Fish Shellfish Immunol.">
        <title>Early steps in the European eel (Anguilla anguilla)-Vibrio vulnificus interaction in the gills: Role of the RtxA13 toxin.</title>
        <authorList>
            <person name="Callol A."/>
            <person name="Pajuelo D."/>
            <person name="Ebbesson L."/>
            <person name="Teles M."/>
            <person name="MacKenzie S."/>
            <person name="Amaro C."/>
        </authorList>
    </citation>
    <scope>NUCLEOTIDE SEQUENCE</scope>
</reference>